<keyword evidence="3" id="KW-0597">Phosphoprotein</keyword>
<dbReference type="InterPro" id="IPR000700">
    <property type="entry name" value="PAS-assoc_C"/>
</dbReference>
<dbReference type="InterPro" id="IPR029016">
    <property type="entry name" value="GAF-like_dom_sf"/>
</dbReference>
<accession>X1JYJ9</accession>
<comment type="caution">
    <text evidence="8">The sequence shown here is derived from an EMBL/GenBank/DDBJ whole genome shotgun (WGS) entry which is preliminary data.</text>
</comment>
<dbReference type="InterPro" id="IPR052162">
    <property type="entry name" value="Sensor_kinase/Photoreceptor"/>
</dbReference>
<dbReference type="PANTHER" id="PTHR43304:SF1">
    <property type="entry name" value="PAC DOMAIN-CONTAINING PROTEIN"/>
    <property type="match status" value="1"/>
</dbReference>
<dbReference type="SMART" id="SM00086">
    <property type="entry name" value="PAC"/>
    <property type="match status" value="1"/>
</dbReference>
<evidence type="ECO:0000259" key="6">
    <source>
        <dbReference type="PROSITE" id="PS50112"/>
    </source>
</evidence>
<reference evidence="8" key="1">
    <citation type="journal article" date="2014" name="Front. Microbiol.">
        <title>High frequency of phylogenetically diverse reductive dehalogenase-homologous genes in deep subseafloor sedimentary metagenomes.</title>
        <authorList>
            <person name="Kawai M."/>
            <person name="Futagami T."/>
            <person name="Toyoda A."/>
            <person name="Takaki Y."/>
            <person name="Nishi S."/>
            <person name="Hori S."/>
            <person name="Arai W."/>
            <person name="Tsubouchi T."/>
            <person name="Morono Y."/>
            <person name="Uchiyama I."/>
            <person name="Ito T."/>
            <person name="Fujiyama A."/>
            <person name="Inagaki F."/>
            <person name="Takami H."/>
        </authorList>
    </citation>
    <scope>NUCLEOTIDE SEQUENCE</scope>
    <source>
        <strain evidence="8">Expedition CK06-06</strain>
    </source>
</reference>
<dbReference type="SUPFAM" id="SSF55785">
    <property type="entry name" value="PYP-like sensor domain (PAS domain)"/>
    <property type="match status" value="2"/>
</dbReference>
<dbReference type="GO" id="GO:0004673">
    <property type="term" value="F:protein histidine kinase activity"/>
    <property type="evidence" value="ECO:0007669"/>
    <property type="project" value="UniProtKB-EC"/>
</dbReference>
<sequence>METESKHSLVLISSAGLENPRPRVVLRKNSPLVEWLDLHGDILSSEQLDVIPELQSFSLKEKNNLERMGAKLYVPIKAREGRLSGILVLGGKLSEQSYSEDDMHLLTALSNQMAMAIDNARLYEEMRESEEKLRLMFEAVTDGIIVTDLNDIVTAVNERMLEMHGFGSKDEVLGKSVFEFISPHERKKAIINMQKTLAHGFVKVIEYTLLKADGSEFPGELGASVLKDTSGNPVGLIAITRDITERKRIEMALRESEKFNSSLLTNSPNPILVLNADASIR</sequence>
<proteinExistence type="predicted"/>
<evidence type="ECO:0000256" key="1">
    <source>
        <dbReference type="ARBA" id="ARBA00000085"/>
    </source>
</evidence>
<evidence type="ECO:0000256" key="5">
    <source>
        <dbReference type="ARBA" id="ARBA00022777"/>
    </source>
</evidence>
<gene>
    <name evidence="8" type="ORF">S06H3_01873</name>
</gene>
<dbReference type="CDD" id="cd00130">
    <property type="entry name" value="PAS"/>
    <property type="match status" value="1"/>
</dbReference>
<dbReference type="InterPro" id="IPR000014">
    <property type="entry name" value="PAS"/>
</dbReference>
<dbReference type="AlphaFoldDB" id="X1JYJ9"/>
<organism evidence="8">
    <name type="scientific">marine sediment metagenome</name>
    <dbReference type="NCBI Taxonomy" id="412755"/>
    <lineage>
        <taxon>unclassified sequences</taxon>
        <taxon>metagenomes</taxon>
        <taxon>ecological metagenomes</taxon>
    </lineage>
</organism>
<evidence type="ECO:0000256" key="4">
    <source>
        <dbReference type="ARBA" id="ARBA00022679"/>
    </source>
</evidence>
<dbReference type="PANTHER" id="PTHR43304">
    <property type="entry name" value="PHYTOCHROME-LIKE PROTEIN CPH1"/>
    <property type="match status" value="1"/>
</dbReference>
<comment type="catalytic activity">
    <reaction evidence="1">
        <text>ATP + protein L-histidine = ADP + protein N-phospho-L-histidine.</text>
        <dbReference type="EC" id="2.7.13.3"/>
    </reaction>
</comment>
<dbReference type="InterPro" id="IPR003018">
    <property type="entry name" value="GAF"/>
</dbReference>
<dbReference type="SMART" id="SM00091">
    <property type="entry name" value="PAS"/>
    <property type="match status" value="1"/>
</dbReference>
<dbReference type="InterPro" id="IPR035965">
    <property type="entry name" value="PAS-like_dom_sf"/>
</dbReference>
<dbReference type="Pfam" id="PF13426">
    <property type="entry name" value="PAS_9"/>
    <property type="match status" value="1"/>
</dbReference>
<dbReference type="EMBL" id="BARV01000503">
    <property type="protein sequence ID" value="GAH99222.1"/>
    <property type="molecule type" value="Genomic_DNA"/>
</dbReference>
<dbReference type="Gene3D" id="3.30.450.40">
    <property type="match status" value="1"/>
</dbReference>
<evidence type="ECO:0000256" key="3">
    <source>
        <dbReference type="ARBA" id="ARBA00022553"/>
    </source>
</evidence>
<dbReference type="Gene3D" id="3.30.450.20">
    <property type="entry name" value="PAS domain"/>
    <property type="match status" value="1"/>
</dbReference>
<dbReference type="NCBIfam" id="TIGR00229">
    <property type="entry name" value="sensory_box"/>
    <property type="match status" value="1"/>
</dbReference>
<evidence type="ECO:0000256" key="2">
    <source>
        <dbReference type="ARBA" id="ARBA00012438"/>
    </source>
</evidence>
<keyword evidence="4" id="KW-0808">Transferase</keyword>
<evidence type="ECO:0000259" key="7">
    <source>
        <dbReference type="PROSITE" id="PS50113"/>
    </source>
</evidence>
<protein>
    <recommendedName>
        <fullName evidence="2">histidine kinase</fullName>
        <ecNumber evidence="2">2.7.13.3</ecNumber>
    </recommendedName>
</protein>
<dbReference type="PROSITE" id="PS50112">
    <property type="entry name" value="PAS"/>
    <property type="match status" value="1"/>
</dbReference>
<feature type="domain" description="PAC" evidence="7">
    <location>
        <begin position="203"/>
        <end position="255"/>
    </location>
</feature>
<feature type="domain" description="PAS" evidence="6">
    <location>
        <begin position="129"/>
        <end position="200"/>
    </location>
</feature>
<evidence type="ECO:0000313" key="8">
    <source>
        <dbReference type="EMBL" id="GAH99222.1"/>
    </source>
</evidence>
<name>X1JYJ9_9ZZZZ</name>
<dbReference type="SUPFAM" id="SSF55781">
    <property type="entry name" value="GAF domain-like"/>
    <property type="match status" value="1"/>
</dbReference>
<dbReference type="Pfam" id="PF13185">
    <property type="entry name" value="GAF_2"/>
    <property type="match status" value="1"/>
</dbReference>
<dbReference type="PROSITE" id="PS50113">
    <property type="entry name" value="PAC"/>
    <property type="match status" value="1"/>
</dbReference>
<dbReference type="EC" id="2.7.13.3" evidence="2"/>
<dbReference type="InterPro" id="IPR001610">
    <property type="entry name" value="PAC"/>
</dbReference>
<keyword evidence="5" id="KW-0418">Kinase</keyword>